<dbReference type="PROSITE" id="PS00636">
    <property type="entry name" value="DNAJ_1"/>
    <property type="match status" value="1"/>
</dbReference>
<dbReference type="InterPro" id="IPR008971">
    <property type="entry name" value="HSP40/DnaJ_pept-bd"/>
</dbReference>
<reference evidence="8" key="1">
    <citation type="journal article" date="2020" name="Nature">
        <title>Giant virus diversity and host interactions through global metagenomics.</title>
        <authorList>
            <person name="Schulz F."/>
            <person name="Roux S."/>
            <person name="Paez-Espino D."/>
            <person name="Jungbluth S."/>
            <person name="Walsh D.A."/>
            <person name="Denef V.J."/>
            <person name="McMahon K.D."/>
            <person name="Konstantinidis K.T."/>
            <person name="Eloe-Fadrosh E.A."/>
            <person name="Kyrpides N.C."/>
            <person name="Woyke T."/>
        </authorList>
    </citation>
    <scope>NUCLEOTIDE SEQUENCE</scope>
    <source>
        <strain evidence="8">GVMAG-S-1101182-85</strain>
    </source>
</reference>
<dbReference type="Pfam" id="PF01556">
    <property type="entry name" value="DnaJ_C"/>
    <property type="match status" value="1"/>
</dbReference>
<dbReference type="Pfam" id="PF00684">
    <property type="entry name" value="DnaJ_CXXCXGXG"/>
    <property type="match status" value="1"/>
</dbReference>
<feature type="region of interest" description="Disordered" evidence="5">
    <location>
        <begin position="110"/>
        <end position="131"/>
    </location>
</feature>
<dbReference type="InterPro" id="IPR001305">
    <property type="entry name" value="HSP_DnaJ_Cys-rich_dom"/>
</dbReference>
<proteinExistence type="predicted"/>
<dbReference type="SUPFAM" id="SSF57938">
    <property type="entry name" value="DnaJ/Hsp40 cysteine-rich domain"/>
    <property type="match status" value="1"/>
</dbReference>
<dbReference type="SUPFAM" id="SSF46565">
    <property type="entry name" value="Chaperone J-domain"/>
    <property type="match status" value="1"/>
</dbReference>
<dbReference type="InterPro" id="IPR044713">
    <property type="entry name" value="DNJA1/2-like"/>
</dbReference>
<dbReference type="PROSITE" id="PS50076">
    <property type="entry name" value="DNAJ_2"/>
    <property type="match status" value="1"/>
</dbReference>
<dbReference type="Gene3D" id="1.10.287.110">
    <property type="entry name" value="DnaJ domain"/>
    <property type="match status" value="1"/>
</dbReference>
<dbReference type="InterPro" id="IPR018253">
    <property type="entry name" value="DnaJ_domain_CS"/>
</dbReference>
<protein>
    <recommendedName>
        <fullName evidence="9">J domain-containing protein</fullName>
    </recommendedName>
</protein>
<dbReference type="SMART" id="SM00271">
    <property type="entry name" value="DnaJ"/>
    <property type="match status" value="1"/>
</dbReference>
<dbReference type="SUPFAM" id="SSF49493">
    <property type="entry name" value="HSP40/DnaJ peptide-binding domain"/>
    <property type="match status" value="2"/>
</dbReference>
<dbReference type="InterPro" id="IPR036869">
    <property type="entry name" value="J_dom_sf"/>
</dbReference>
<dbReference type="Pfam" id="PF00226">
    <property type="entry name" value="DnaJ"/>
    <property type="match status" value="1"/>
</dbReference>
<keyword evidence="3" id="KW-0863">Zinc-finger</keyword>
<evidence type="ECO:0000313" key="8">
    <source>
        <dbReference type="EMBL" id="QHU14045.1"/>
    </source>
</evidence>
<keyword evidence="2" id="KW-0677">Repeat</keyword>
<feature type="domain" description="CR-type" evidence="7">
    <location>
        <begin position="145"/>
        <end position="224"/>
    </location>
</feature>
<evidence type="ECO:0000256" key="1">
    <source>
        <dbReference type="ARBA" id="ARBA00022723"/>
    </source>
</evidence>
<dbReference type="PRINTS" id="PR00625">
    <property type="entry name" value="JDOMAIN"/>
</dbReference>
<feature type="domain" description="J" evidence="6">
    <location>
        <begin position="2"/>
        <end position="63"/>
    </location>
</feature>
<dbReference type="EMBL" id="MN740829">
    <property type="protein sequence ID" value="QHU14045.1"/>
    <property type="molecule type" value="Genomic_DNA"/>
</dbReference>
<dbReference type="GO" id="GO:0006457">
    <property type="term" value="P:protein folding"/>
    <property type="evidence" value="ECO:0007669"/>
    <property type="project" value="InterPro"/>
</dbReference>
<evidence type="ECO:0000256" key="2">
    <source>
        <dbReference type="ARBA" id="ARBA00022737"/>
    </source>
</evidence>
<dbReference type="Gene3D" id="2.60.260.20">
    <property type="entry name" value="Urease metallochaperone UreE, N-terminal domain"/>
    <property type="match status" value="2"/>
</dbReference>
<keyword evidence="4" id="KW-0862">Zinc</keyword>
<dbReference type="InterPro" id="IPR002939">
    <property type="entry name" value="DnaJ_C"/>
</dbReference>
<feature type="compositionally biased region" description="Gly residues" evidence="5">
    <location>
        <begin position="110"/>
        <end position="119"/>
    </location>
</feature>
<evidence type="ECO:0000259" key="6">
    <source>
        <dbReference type="PROSITE" id="PS50076"/>
    </source>
</evidence>
<evidence type="ECO:0000256" key="3">
    <source>
        <dbReference type="ARBA" id="ARBA00022771"/>
    </source>
</evidence>
<dbReference type="InterPro" id="IPR001623">
    <property type="entry name" value="DnaJ_domain"/>
</dbReference>
<dbReference type="PANTHER" id="PTHR43888">
    <property type="entry name" value="DNAJ-LIKE-2, ISOFORM A-RELATED"/>
    <property type="match status" value="1"/>
</dbReference>
<name>A0A6C0K7M3_9ZZZZ</name>
<dbReference type="GO" id="GO:0051082">
    <property type="term" value="F:unfolded protein binding"/>
    <property type="evidence" value="ECO:0007669"/>
    <property type="project" value="InterPro"/>
</dbReference>
<dbReference type="AlphaFoldDB" id="A0A6C0K7M3"/>
<organism evidence="8">
    <name type="scientific">viral metagenome</name>
    <dbReference type="NCBI Taxonomy" id="1070528"/>
    <lineage>
        <taxon>unclassified sequences</taxon>
        <taxon>metagenomes</taxon>
        <taxon>organismal metagenomes</taxon>
    </lineage>
</organism>
<evidence type="ECO:0000259" key="7">
    <source>
        <dbReference type="PROSITE" id="PS51188"/>
    </source>
</evidence>
<dbReference type="CDD" id="cd10719">
    <property type="entry name" value="DnaJ_zf"/>
    <property type="match status" value="1"/>
</dbReference>
<keyword evidence="1" id="KW-0479">Metal-binding</keyword>
<dbReference type="CDD" id="cd10747">
    <property type="entry name" value="DnaJ_C"/>
    <property type="match status" value="1"/>
</dbReference>
<sequence>MNPYDVLGVPRDADLSSIKSAYKDLAKQHHPDKGGDPEKFKELSSAYEILGDEGKRRRYDMTGSVSDQPDNPFGNGTPFGDNGGFGVPDFISQMFGGGMFGGGGGGMGGGMGGQMGGGSMNRKKEGKAPGKTQEVPLRLADYYYGRNLTIKLGRQSFCKTCKGSGAATTKHCDPCNGTGVLRQVVMMGPMQMINQGPCGHCQGRGQQMSGQCGDCAGRGFNPEEKTLEIKIEPGMMSGNTVVFSGMCSDHPGYTEAGDVVVLLREADEEDTLQKWKRENSRLLTSIVISLTEALLGTVRLLQGHPGFSSGVPVEIPAGVQNMWTVIVPGLGMPIRGTPKYGDVHITVAVMPTQDELATLRSQNILLKSMFTTLPEMPKTTETVRVASFA</sequence>
<dbReference type="GO" id="GO:0008270">
    <property type="term" value="F:zinc ion binding"/>
    <property type="evidence" value="ECO:0007669"/>
    <property type="project" value="UniProtKB-KW"/>
</dbReference>
<accession>A0A6C0K7M3</accession>
<dbReference type="CDD" id="cd06257">
    <property type="entry name" value="DnaJ"/>
    <property type="match status" value="1"/>
</dbReference>
<evidence type="ECO:0000256" key="5">
    <source>
        <dbReference type="SAM" id="MobiDB-lite"/>
    </source>
</evidence>
<dbReference type="PROSITE" id="PS51188">
    <property type="entry name" value="ZF_CR"/>
    <property type="match status" value="1"/>
</dbReference>
<evidence type="ECO:0000256" key="4">
    <source>
        <dbReference type="ARBA" id="ARBA00022833"/>
    </source>
</evidence>
<dbReference type="GO" id="GO:0030544">
    <property type="term" value="F:Hsp70 protein binding"/>
    <property type="evidence" value="ECO:0007669"/>
    <property type="project" value="InterPro"/>
</dbReference>
<dbReference type="InterPro" id="IPR036410">
    <property type="entry name" value="HSP_DnaJ_Cys-rich_dom_sf"/>
</dbReference>
<evidence type="ECO:0008006" key="9">
    <source>
        <dbReference type="Google" id="ProtNLM"/>
    </source>
</evidence>
<dbReference type="Gene3D" id="2.10.230.10">
    <property type="entry name" value="Heat shock protein DnaJ, cysteine-rich domain"/>
    <property type="match status" value="1"/>
</dbReference>